<accession>A0A4V2ZBE4</accession>
<feature type="transmembrane region" description="Helical" evidence="1">
    <location>
        <begin position="223"/>
        <end position="240"/>
    </location>
</feature>
<feature type="transmembrane region" description="Helical" evidence="1">
    <location>
        <begin position="111"/>
        <end position="131"/>
    </location>
</feature>
<keyword evidence="1" id="KW-0812">Transmembrane</keyword>
<feature type="transmembrane region" description="Helical" evidence="1">
    <location>
        <begin position="252"/>
        <end position="270"/>
    </location>
</feature>
<feature type="transmembrane region" description="Helical" evidence="1">
    <location>
        <begin position="165"/>
        <end position="188"/>
    </location>
</feature>
<evidence type="ECO:0000256" key="1">
    <source>
        <dbReference type="SAM" id="Phobius"/>
    </source>
</evidence>
<dbReference type="InterPro" id="IPR002656">
    <property type="entry name" value="Acyl_transf_3_dom"/>
</dbReference>
<evidence type="ECO:0000313" key="4">
    <source>
        <dbReference type="Proteomes" id="UP000295136"/>
    </source>
</evidence>
<name>A0A4V2ZBE4_9ACTN</name>
<feature type="transmembrane region" description="Helical" evidence="1">
    <location>
        <begin position="339"/>
        <end position="360"/>
    </location>
</feature>
<dbReference type="PANTHER" id="PTHR36927">
    <property type="entry name" value="BLR4337 PROTEIN"/>
    <property type="match status" value="1"/>
</dbReference>
<feature type="transmembrane region" description="Helical" evidence="1">
    <location>
        <begin position="75"/>
        <end position="95"/>
    </location>
</feature>
<dbReference type="AlphaFoldDB" id="A0A4V2ZBE4"/>
<comment type="caution">
    <text evidence="3">The sequence shown here is derived from an EMBL/GenBank/DDBJ whole genome shotgun (WGS) entry which is preliminary data.</text>
</comment>
<dbReference type="Pfam" id="PF01757">
    <property type="entry name" value="Acyl_transf_3"/>
    <property type="match status" value="1"/>
</dbReference>
<dbReference type="EMBL" id="SMLD01000017">
    <property type="protein sequence ID" value="TDE56844.1"/>
    <property type="molecule type" value="Genomic_DNA"/>
</dbReference>
<evidence type="ECO:0000313" key="3">
    <source>
        <dbReference type="EMBL" id="TDE56844.1"/>
    </source>
</evidence>
<feature type="transmembrane region" description="Helical" evidence="1">
    <location>
        <begin position="314"/>
        <end position="333"/>
    </location>
</feature>
<sequence length="393" mass="43569">MAQLDHLSIAEDPLTTATTTTTSRRGGGRQNHIDWLRNLGILFLFPYHTARVFNGDASFYVKGEVNNFSTVLVQLSYWFMPLLFLLAGSASFYALKRRSAGRYVSERVSRLLVPLLFGVLVVVPPQAYYALRFHRGYEGSYADFLWRYFTDFSDWSEYAGGISPAHLWFILFLFLISAALVQPMLALARRGYTPRWLRRPLPALLPVALLTALSYLPEVGGKNIFVFAAYFMLGFLIATDDSIMDMVERWRPLFLALAACGAAGVLLLGGQESLPATAVRDLACWTALLAMLGYGRRYLNGGSKAVAYCNEAAFPLYVLHQTFLVAVGFYVLRHADAGPLPYVVIMTVSFALSLITYEIVRRWGLTRFVLGLGRRKPSTVAGPGAAGGVARPS</sequence>
<feature type="domain" description="Acyltransferase 3" evidence="2">
    <location>
        <begin position="33"/>
        <end position="357"/>
    </location>
</feature>
<keyword evidence="1" id="KW-1133">Transmembrane helix</keyword>
<dbReference type="GO" id="GO:0016747">
    <property type="term" value="F:acyltransferase activity, transferring groups other than amino-acyl groups"/>
    <property type="evidence" value="ECO:0007669"/>
    <property type="project" value="InterPro"/>
</dbReference>
<dbReference type="Proteomes" id="UP000295136">
    <property type="component" value="Unassembled WGS sequence"/>
</dbReference>
<organism evidence="3 4">
    <name type="scientific">Nonomuraea mesophila</name>
    <dbReference type="NCBI Taxonomy" id="2530382"/>
    <lineage>
        <taxon>Bacteria</taxon>
        <taxon>Bacillati</taxon>
        <taxon>Actinomycetota</taxon>
        <taxon>Actinomycetes</taxon>
        <taxon>Streptosporangiales</taxon>
        <taxon>Streptosporangiaceae</taxon>
        <taxon>Nonomuraea</taxon>
    </lineage>
</organism>
<keyword evidence="1" id="KW-0472">Membrane</keyword>
<gene>
    <name evidence="3" type="ORF">E1295_09470</name>
</gene>
<dbReference type="PANTHER" id="PTHR36927:SF3">
    <property type="entry name" value="GLUCANS BIOSYNTHESIS PROTEIN C"/>
    <property type="match status" value="1"/>
</dbReference>
<dbReference type="InterPro" id="IPR050623">
    <property type="entry name" value="Glucan_succinyl_AcylTrfase"/>
</dbReference>
<evidence type="ECO:0000259" key="2">
    <source>
        <dbReference type="Pfam" id="PF01757"/>
    </source>
</evidence>
<keyword evidence="3" id="KW-0808">Transferase</keyword>
<keyword evidence="4" id="KW-1185">Reference proteome</keyword>
<proteinExistence type="predicted"/>
<reference evidence="3 4" key="1">
    <citation type="submission" date="2019-03" db="EMBL/GenBank/DDBJ databases">
        <title>Draft genome sequences of novel Actinobacteria.</title>
        <authorList>
            <person name="Sahin N."/>
            <person name="Ay H."/>
            <person name="Saygin H."/>
        </authorList>
    </citation>
    <scope>NUCLEOTIDE SEQUENCE [LARGE SCALE GENOMIC DNA]</scope>
    <source>
        <strain evidence="3 4">6K102</strain>
    </source>
</reference>
<keyword evidence="3" id="KW-0012">Acyltransferase</keyword>
<protein>
    <submittedName>
        <fullName evidence="3">Acyltransferase</fullName>
    </submittedName>
</protein>